<keyword evidence="5" id="KW-1185">Reference proteome</keyword>
<dbReference type="Pfam" id="PF01590">
    <property type="entry name" value="GAF"/>
    <property type="match status" value="1"/>
</dbReference>
<evidence type="ECO:0000259" key="3">
    <source>
        <dbReference type="SMART" id="SM00862"/>
    </source>
</evidence>
<gene>
    <name evidence="4" type="ORF">C7M71_027375</name>
</gene>
<dbReference type="InterPro" id="IPR003018">
    <property type="entry name" value="GAF"/>
</dbReference>
<dbReference type="EMBL" id="CP031264">
    <property type="protein sequence ID" value="AXI81705.1"/>
    <property type="molecule type" value="Genomic_DNA"/>
</dbReference>
<dbReference type="InterPro" id="IPR001867">
    <property type="entry name" value="OmpR/PhoB-type_DNA-bd"/>
</dbReference>
<dbReference type="GO" id="GO:0006355">
    <property type="term" value="P:regulation of DNA-templated transcription"/>
    <property type="evidence" value="ECO:0007669"/>
    <property type="project" value="InterPro"/>
</dbReference>
<reference evidence="5" key="1">
    <citation type="submission" date="2018-07" db="EMBL/GenBank/DDBJ databases">
        <title>Streptacidiphilus bronchialis DSM 106435 chromosome.</title>
        <authorList>
            <person name="Batra D."/>
            <person name="Gulvik C.A."/>
        </authorList>
    </citation>
    <scope>NUCLEOTIDE SEQUENCE [LARGE SCALE GENOMIC DNA]</scope>
    <source>
        <strain evidence="5">DSM 106435</strain>
    </source>
</reference>
<dbReference type="Gene3D" id="3.30.450.40">
    <property type="match status" value="1"/>
</dbReference>
<evidence type="ECO:0000256" key="1">
    <source>
        <dbReference type="ARBA" id="ARBA00023125"/>
    </source>
</evidence>
<sequence>MPSPWIAWPQGADPAAARRAAAGAHEAFLCTGRATGIRPVVLDSWRRCARSGVDPERPTPAIALTDEQLHRQRRDHPLAAVLPLVRSLLVEPAADAGQIVALGDAAGRLLWVEGHPGLRRRAERMGFLPGACWLEEEAGTNAPGTALALDHPVQIFAGEHFSRAAHPWSCAAAPLHDPATGRVLGVLDVTGGDHVAAPQALALVRAAAAAAEAELRLQYGPPAARPPRPRPRRAAPAATRSARLQVLGRDRALLTLDGRTRDLAPRHSEILLLLARHPDGLTADALAALLHEEEAARVTVRAEMSRLRRLVGDTLLASRPYRLTAPLATDADDVRRLLARGAHRQALRHCPGPILPRSDAPGVVEEREALAREVRAVLLRHAGPDLLAAWALRPEGRTDPRLLQAALRALPPGSPRRTLLAAHLAALGGV</sequence>
<keyword evidence="1" id="KW-0238">DNA-binding</keyword>
<dbReference type="AlphaFoldDB" id="A0A345T6V0"/>
<feature type="region of interest" description="Disordered" evidence="2">
    <location>
        <begin position="219"/>
        <end position="240"/>
    </location>
</feature>
<evidence type="ECO:0000256" key="2">
    <source>
        <dbReference type="SAM" id="MobiDB-lite"/>
    </source>
</evidence>
<feature type="domain" description="OmpR/PhoB-type" evidence="3">
    <location>
        <begin position="258"/>
        <end position="323"/>
    </location>
</feature>
<protein>
    <submittedName>
        <fullName evidence="4">GAF domain-containing protein</fullName>
    </submittedName>
</protein>
<dbReference type="GO" id="GO:0000160">
    <property type="term" value="P:phosphorelay signal transduction system"/>
    <property type="evidence" value="ECO:0007669"/>
    <property type="project" value="InterPro"/>
</dbReference>
<dbReference type="SMART" id="SM00862">
    <property type="entry name" value="Trans_reg_C"/>
    <property type="match status" value="1"/>
</dbReference>
<dbReference type="InterPro" id="IPR029016">
    <property type="entry name" value="GAF-like_dom_sf"/>
</dbReference>
<proteinExistence type="predicted"/>
<dbReference type="KEGG" id="stri:C7M71_027375"/>
<name>A0A345T6V0_9ACTN</name>
<dbReference type="OrthoDB" id="3928741at2"/>
<dbReference type="Proteomes" id="UP000249340">
    <property type="component" value="Chromosome"/>
</dbReference>
<organism evidence="4 5">
    <name type="scientific">Peterkaempfera bronchialis</name>
    <dbReference type="NCBI Taxonomy" id="2126346"/>
    <lineage>
        <taxon>Bacteria</taxon>
        <taxon>Bacillati</taxon>
        <taxon>Actinomycetota</taxon>
        <taxon>Actinomycetes</taxon>
        <taxon>Kitasatosporales</taxon>
        <taxon>Streptomycetaceae</taxon>
        <taxon>Peterkaempfera</taxon>
    </lineage>
</organism>
<evidence type="ECO:0000313" key="5">
    <source>
        <dbReference type="Proteomes" id="UP000249340"/>
    </source>
</evidence>
<accession>A0A345T6V0</accession>
<evidence type="ECO:0000313" key="4">
    <source>
        <dbReference type="EMBL" id="AXI81705.1"/>
    </source>
</evidence>
<dbReference type="GO" id="GO:0003677">
    <property type="term" value="F:DNA binding"/>
    <property type="evidence" value="ECO:0007669"/>
    <property type="project" value="UniProtKB-KW"/>
</dbReference>